<evidence type="ECO:0000313" key="3">
    <source>
        <dbReference type="WBParaSite" id="MBELARI_LOCUS10313.2"/>
    </source>
</evidence>
<reference evidence="3" key="1">
    <citation type="submission" date="2024-02" db="UniProtKB">
        <authorList>
            <consortium name="WormBaseParasite"/>
        </authorList>
    </citation>
    <scope>IDENTIFICATION</scope>
</reference>
<accession>A0AAF3E8R9</accession>
<organism evidence="2 3">
    <name type="scientific">Mesorhabditis belari</name>
    <dbReference type="NCBI Taxonomy" id="2138241"/>
    <lineage>
        <taxon>Eukaryota</taxon>
        <taxon>Metazoa</taxon>
        <taxon>Ecdysozoa</taxon>
        <taxon>Nematoda</taxon>
        <taxon>Chromadorea</taxon>
        <taxon>Rhabditida</taxon>
        <taxon>Rhabditina</taxon>
        <taxon>Rhabditomorpha</taxon>
        <taxon>Rhabditoidea</taxon>
        <taxon>Rhabditidae</taxon>
        <taxon>Mesorhabditinae</taxon>
        <taxon>Mesorhabditis</taxon>
    </lineage>
</organism>
<evidence type="ECO:0000313" key="2">
    <source>
        <dbReference type="Proteomes" id="UP000887575"/>
    </source>
</evidence>
<dbReference type="Proteomes" id="UP000887575">
    <property type="component" value="Unassembled WGS sequence"/>
</dbReference>
<name>A0AAF3E8R9_9BILA</name>
<feature type="compositionally biased region" description="Basic and acidic residues" evidence="1">
    <location>
        <begin position="1"/>
        <end position="18"/>
    </location>
</feature>
<dbReference type="AlphaFoldDB" id="A0AAF3E8R9"/>
<proteinExistence type="predicted"/>
<dbReference type="WBParaSite" id="MBELARI_LOCUS10313.2">
    <property type="protein sequence ID" value="MBELARI_LOCUS10313.2"/>
    <property type="gene ID" value="MBELARI_LOCUS10313"/>
</dbReference>
<evidence type="ECO:0000256" key="1">
    <source>
        <dbReference type="SAM" id="MobiDB-lite"/>
    </source>
</evidence>
<feature type="region of interest" description="Disordered" evidence="1">
    <location>
        <begin position="1"/>
        <end position="41"/>
    </location>
</feature>
<sequence>MVKERRSYSESHEPHREPQNVQGRRVSESHPGEGHHPHGIAHVISSVRHGIASGARSFDHYCKDTVSVTERQHIGLP</sequence>
<feature type="compositionally biased region" description="Basic and acidic residues" evidence="1">
    <location>
        <begin position="25"/>
        <end position="36"/>
    </location>
</feature>
<protein>
    <submittedName>
        <fullName evidence="3">Uncharacterized protein</fullName>
    </submittedName>
</protein>
<keyword evidence="2" id="KW-1185">Reference proteome</keyword>